<dbReference type="Proteomes" id="UP000264880">
    <property type="component" value="Chromosome"/>
</dbReference>
<accession>A0AAC9XLA0</accession>
<dbReference type="RefSeq" id="WP_069731681.1">
    <property type="nucleotide sequence ID" value="NZ_CP019914.1"/>
</dbReference>
<proteinExistence type="predicted"/>
<dbReference type="InterPro" id="IPR046028">
    <property type="entry name" value="DUF5986"/>
</dbReference>
<protein>
    <submittedName>
        <fullName evidence="1">Uncharacterized protein</fullName>
    </submittedName>
</protein>
<dbReference type="Pfam" id="PF19448">
    <property type="entry name" value="DUF5986"/>
    <property type="match status" value="1"/>
</dbReference>
<dbReference type="KEGG" id="bhp:BHAMNSH16_11030"/>
<gene>
    <name evidence="1" type="ORF">BHAMNSH16_11030</name>
</gene>
<name>A0AAC9XLA0_9SPIR</name>
<evidence type="ECO:0000313" key="2">
    <source>
        <dbReference type="Proteomes" id="UP000264880"/>
    </source>
</evidence>
<dbReference type="AlphaFoldDB" id="A0AAC9XLA0"/>
<evidence type="ECO:0000313" key="1">
    <source>
        <dbReference type="EMBL" id="ASJ22138.1"/>
    </source>
</evidence>
<dbReference type="EMBL" id="CP019914">
    <property type="protein sequence ID" value="ASJ22138.1"/>
    <property type="molecule type" value="Genomic_DNA"/>
</dbReference>
<reference evidence="1 2" key="1">
    <citation type="submission" date="2017-02" db="EMBL/GenBank/DDBJ databases">
        <title>Complete genome sequence of Brachyspira hampsonii genomovar I strain NSH-16 (ATCC BAA-2463).</title>
        <authorList>
            <person name="Mirajkar N.S."/>
            <person name="Gebhart C.J."/>
        </authorList>
    </citation>
    <scope>NUCLEOTIDE SEQUENCE [LARGE SCALE GENOMIC DNA]</scope>
    <source>
        <strain evidence="1 2">NSH-16</strain>
    </source>
</reference>
<sequence>MTFKQIVLESFLDVLNNDYNEAIANLDLPFNNSSADLKFELVSRNIKDKILHNSLNIYYLQTKQSSRELFLFLDKDTRLLYSIHNYRSINKLPKYSKALVNSFNSDISLQKEFQFDVNCYDENEDIYDKIISKIFMYVDKNIMDYIDRYSIISYYLYKDQLKVLSNIILDKNLFLYKKENWLELENIKLPYYTTTNFTTTTTNNNNNNAVIKLTKKSINRKRNKNNLTQKEKEKRDIENE</sequence>
<keyword evidence="2" id="KW-1185">Reference proteome</keyword>
<organism evidence="1 2">
    <name type="scientific">Brachyspira hampsonii</name>
    <dbReference type="NCBI Taxonomy" id="1287055"/>
    <lineage>
        <taxon>Bacteria</taxon>
        <taxon>Pseudomonadati</taxon>
        <taxon>Spirochaetota</taxon>
        <taxon>Spirochaetia</taxon>
        <taxon>Brachyspirales</taxon>
        <taxon>Brachyspiraceae</taxon>
        <taxon>Brachyspira</taxon>
    </lineage>
</organism>